<name>A0A286UHM3_9AGAM</name>
<dbReference type="Proteomes" id="UP000217199">
    <property type="component" value="Unassembled WGS sequence"/>
</dbReference>
<reference evidence="2 3" key="1">
    <citation type="journal article" date="2017" name="Mol. Ecol.">
        <title>Comparative and population genomic landscape of Phellinus noxius: A hypervariable fungus causing root rot in trees.</title>
        <authorList>
            <person name="Chung C.L."/>
            <person name="Lee T.J."/>
            <person name="Akiba M."/>
            <person name="Lee H.H."/>
            <person name="Kuo T.H."/>
            <person name="Liu D."/>
            <person name="Ke H.M."/>
            <person name="Yokoi T."/>
            <person name="Roa M.B."/>
            <person name="Lu M.J."/>
            <person name="Chang Y.Y."/>
            <person name="Ann P.J."/>
            <person name="Tsai J.N."/>
            <person name="Chen C.Y."/>
            <person name="Tzean S.S."/>
            <person name="Ota Y."/>
            <person name="Hattori T."/>
            <person name="Sahashi N."/>
            <person name="Liou R.F."/>
            <person name="Kikuchi T."/>
            <person name="Tsai I.J."/>
        </authorList>
    </citation>
    <scope>NUCLEOTIDE SEQUENCE [LARGE SCALE GENOMIC DNA]</scope>
    <source>
        <strain evidence="2 3">FFPRI411160</strain>
    </source>
</reference>
<feature type="region of interest" description="Disordered" evidence="1">
    <location>
        <begin position="337"/>
        <end position="414"/>
    </location>
</feature>
<dbReference type="AlphaFoldDB" id="A0A286UHM3"/>
<comment type="caution">
    <text evidence="2">The sequence shown here is derived from an EMBL/GenBank/DDBJ whole genome shotgun (WGS) entry which is preliminary data.</text>
</comment>
<evidence type="ECO:0000313" key="2">
    <source>
        <dbReference type="EMBL" id="PAV19103.1"/>
    </source>
</evidence>
<keyword evidence="3" id="KW-1185">Reference proteome</keyword>
<protein>
    <submittedName>
        <fullName evidence="2">Uncharacterized protein</fullName>
    </submittedName>
</protein>
<sequence>MSTPCHSQSEMLFHREISEPPTCPFMERTPTNMRAKPHLTKKDDDINHYYDAMPPDLIDSKSCSFSSPIRPSYPGIVSNTMIPGSIPTRIREDRGHIETDRQVRNGGIVLAVSPRSATGRKGNRDECIDISKVQHIQGAPQISSRGHHGGLYTTKKGIEPTLTQCASTPQRSSRNRADSYPTIDAYSVVLGDKDATWSTLPMRKKTRKEESKAFSTIRQSKKFILPIKLPFSGPPLRDLNYVSDEQGNIPNTSSRRVVTYIPPPRGTDVSNTTISPNSRKENNTVLRPASEWSIKRFTFDPKVSSDSAMRTNGTNKLDSTPPSKRLRVAREVPIKHSLLTTAGDNQRRQFTSNEAQVQTHRTDDSPIKESDISTLLSDGSSDTNSSITAYKPTTFSGTTSPDSAKETIRSEDNDDTDMSVYLDISALERTYPQTRAMILEVSTHTAITYHF</sequence>
<organism evidence="2 3">
    <name type="scientific">Pyrrhoderma noxium</name>
    <dbReference type="NCBI Taxonomy" id="2282107"/>
    <lineage>
        <taxon>Eukaryota</taxon>
        <taxon>Fungi</taxon>
        <taxon>Dikarya</taxon>
        <taxon>Basidiomycota</taxon>
        <taxon>Agaricomycotina</taxon>
        <taxon>Agaricomycetes</taxon>
        <taxon>Hymenochaetales</taxon>
        <taxon>Hymenochaetaceae</taxon>
        <taxon>Pyrrhoderma</taxon>
    </lineage>
</organism>
<evidence type="ECO:0000256" key="1">
    <source>
        <dbReference type="SAM" id="MobiDB-lite"/>
    </source>
</evidence>
<feature type="region of interest" description="Disordered" evidence="1">
    <location>
        <begin position="255"/>
        <end position="281"/>
    </location>
</feature>
<feature type="compositionally biased region" description="Polar residues" evidence="1">
    <location>
        <begin position="304"/>
        <end position="322"/>
    </location>
</feature>
<dbReference type="InParanoid" id="A0A286UHM3"/>
<feature type="compositionally biased region" description="Basic and acidic residues" evidence="1">
    <location>
        <begin position="360"/>
        <end position="371"/>
    </location>
</feature>
<feature type="compositionally biased region" description="Polar residues" evidence="1">
    <location>
        <begin position="372"/>
        <end position="402"/>
    </location>
</feature>
<feature type="compositionally biased region" description="Polar residues" evidence="1">
    <location>
        <begin position="268"/>
        <end position="277"/>
    </location>
</feature>
<evidence type="ECO:0000313" key="3">
    <source>
        <dbReference type="Proteomes" id="UP000217199"/>
    </source>
</evidence>
<feature type="compositionally biased region" description="Polar residues" evidence="1">
    <location>
        <begin position="338"/>
        <end position="359"/>
    </location>
</feature>
<gene>
    <name evidence="2" type="ORF">PNOK_0594700</name>
</gene>
<accession>A0A286UHM3</accession>
<proteinExistence type="predicted"/>
<dbReference type="EMBL" id="NBII01000005">
    <property type="protein sequence ID" value="PAV19103.1"/>
    <property type="molecule type" value="Genomic_DNA"/>
</dbReference>
<feature type="region of interest" description="Disordered" evidence="1">
    <location>
        <begin position="303"/>
        <end position="322"/>
    </location>
</feature>